<dbReference type="Gene3D" id="3.80.10.10">
    <property type="entry name" value="Ribonuclease Inhibitor"/>
    <property type="match status" value="1"/>
</dbReference>
<sequence length="186" mass="21604">MHQLSKLEIRACNEDELLQLEDLTFPNPLQKLNLFGRLSKGTLESPFFLKHGNALLQIGLWYSQLTEKQLSQLSELSNLTELYLGKAYSGQQLYFRADWFRNLKNMYLTDLSQVNQICIHEGALASLEFLLIRRLHELRDVPIGVDCLKSIKEAYFIDMHSDFARDLRRAKLDHIPNVRVTTQGPR</sequence>
<proteinExistence type="predicted"/>
<dbReference type="AlphaFoldDB" id="A0A0A9QEJ1"/>
<dbReference type="EMBL" id="GBRH01248601">
    <property type="protein sequence ID" value="JAD49294.1"/>
    <property type="molecule type" value="Transcribed_RNA"/>
</dbReference>
<dbReference type="SUPFAM" id="SSF52058">
    <property type="entry name" value="L domain-like"/>
    <property type="match status" value="1"/>
</dbReference>
<name>A0A0A9QEJ1_ARUDO</name>
<reference evidence="1" key="2">
    <citation type="journal article" date="2015" name="Data Brief">
        <title>Shoot transcriptome of the giant reed, Arundo donax.</title>
        <authorList>
            <person name="Barrero R.A."/>
            <person name="Guerrero F.D."/>
            <person name="Moolhuijzen P."/>
            <person name="Goolsby J.A."/>
            <person name="Tidwell J."/>
            <person name="Bellgard S.E."/>
            <person name="Bellgard M.I."/>
        </authorList>
    </citation>
    <scope>NUCLEOTIDE SEQUENCE</scope>
    <source>
        <tissue evidence="1">Shoot tissue taken approximately 20 cm above the soil surface</tissue>
    </source>
</reference>
<dbReference type="InterPro" id="IPR032675">
    <property type="entry name" value="LRR_dom_sf"/>
</dbReference>
<evidence type="ECO:0000313" key="1">
    <source>
        <dbReference type="EMBL" id="JAD49294.1"/>
    </source>
</evidence>
<reference evidence="1" key="1">
    <citation type="submission" date="2014-09" db="EMBL/GenBank/DDBJ databases">
        <authorList>
            <person name="Magalhaes I.L.F."/>
            <person name="Oliveira U."/>
            <person name="Santos F.R."/>
            <person name="Vidigal T.H.D.A."/>
            <person name="Brescovit A.D."/>
            <person name="Santos A.J."/>
        </authorList>
    </citation>
    <scope>NUCLEOTIDE SEQUENCE</scope>
    <source>
        <tissue evidence="1">Shoot tissue taken approximately 20 cm above the soil surface</tissue>
    </source>
</reference>
<organism evidence="1">
    <name type="scientific">Arundo donax</name>
    <name type="common">Giant reed</name>
    <name type="synonym">Donax arundinaceus</name>
    <dbReference type="NCBI Taxonomy" id="35708"/>
    <lineage>
        <taxon>Eukaryota</taxon>
        <taxon>Viridiplantae</taxon>
        <taxon>Streptophyta</taxon>
        <taxon>Embryophyta</taxon>
        <taxon>Tracheophyta</taxon>
        <taxon>Spermatophyta</taxon>
        <taxon>Magnoliopsida</taxon>
        <taxon>Liliopsida</taxon>
        <taxon>Poales</taxon>
        <taxon>Poaceae</taxon>
        <taxon>PACMAD clade</taxon>
        <taxon>Arundinoideae</taxon>
        <taxon>Arundineae</taxon>
        <taxon>Arundo</taxon>
    </lineage>
</organism>
<protein>
    <submittedName>
        <fullName evidence="1">Uncharacterized protein</fullName>
    </submittedName>
</protein>
<accession>A0A0A9QEJ1</accession>